<accession>A0A9W9IIK4</accession>
<dbReference type="AlphaFoldDB" id="A0A9W9IIK4"/>
<dbReference type="Proteomes" id="UP001149163">
    <property type="component" value="Unassembled WGS sequence"/>
</dbReference>
<gene>
    <name evidence="1" type="ORF">N7482_002203</name>
</gene>
<proteinExistence type="predicted"/>
<name>A0A9W9IIK4_9EURO</name>
<keyword evidence="2" id="KW-1185">Reference proteome</keyword>
<comment type="caution">
    <text evidence="1">The sequence shown here is derived from an EMBL/GenBank/DDBJ whole genome shotgun (WGS) entry which is preliminary data.</text>
</comment>
<reference evidence="1" key="2">
    <citation type="journal article" date="2023" name="IMA Fungus">
        <title>Comparative genomic study of the Penicillium genus elucidates a diverse pangenome and 15 lateral gene transfer events.</title>
        <authorList>
            <person name="Petersen C."/>
            <person name="Sorensen T."/>
            <person name="Nielsen M.R."/>
            <person name="Sondergaard T.E."/>
            <person name="Sorensen J.L."/>
            <person name="Fitzpatrick D.A."/>
            <person name="Frisvad J.C."/>
            <person name="Nielsen K.L."/>
        </authorList>
    </citation>
    <scope>NUCLEOTIDE SEQUENCE</scope>
    <source>
        <strain evidence="1">IBT 26290</strain>
    </source>
</reference>
<evidence type="ECO:0000313" key="2">
    <source>
        <dbReference type="Proteomes" id="UP001149163"/>
    </source>
</evidence>
<sequence length="120" mass="13923">MTADAFDLRHTCCRKSDDISVDDIVHLDKAEVDEIRDEERLLLRDFEILVAEVIAEFDEIGLSIMDFLQGPWYKRMLETLSRLDPYDEEYAKRAQSMGLRLEISENVLDRVSLLVGSRAE</sequence>
<protein>
    <submittedName>
        <fullName evidence="1">Uncharacterized protein</fullName>
    </submittedName>
</protein>
<reference evidence="1" key="1">
    <citation type="submission" date="2022-11" db="EMBL/GenBank/DDBJ databases">
        <authorList>
            <person name="Petersen C."/>
        </authorList>
    </citation>
    <scope>NUCLEOTIDE SEQUENCE</scope>
    <source>
        <strain evidence="1">IBT 26290</strain>
    </source>
</reference>
<evidence type="ECO:0000313" key="1">
    <source>
        <dbReference type="EMBL" id="KAJ5176326.1"/>
    </source>
</evidence>
<dbReference type="RefSeq" id="XP_056547934.1">
    <property type="nucleotide sequence ID" value="XM_056684328.1"/>
</dbReference>
<dbReference type="GeneID" id="81423504"/>
<dbReference type="OrthoDB" id="1577640at2759"/>
<dbReference type="EMBL" id="JAPQKN010000001">
    <property type="protein sequence ID" value="KAJ5176326.1"/>
    <property type="molecule type" value="Genomic_DNA"/>
</dbReference>
<organism evidence="1 2">
    <name type="scientific">Penicillium canariense</name>
    <dbReference type="NCBI Taxonomy" id="189055"/>
    <lineage>
        <taxon>Eukaryota</taxon>
        <taxon>Fungi</taxon>
        <taxon>Dikarya</taxon>
        <taxon>Ascomycota</taxon>
        <taxon>Pezizomycotina</taxon>
        <taxon>Eurotiomycetes</taxon>
        <taxon>Eurotiomycetidae</taxon>
        <taxon>Eurotiales</taxon>
        <taxon>Aspergillaceae</taxon>
        <taxon>Penicillium</taxon>
    </lineage>
</organism>